<accession>D6WYP2</accession>
<evidence type="ECO:0000313" key="1">
    <source>
        <dbReference type="EMBL" id="EFA08440.1"/>
    </source>
</evidence>
<dbReference type="EMBL" id="KQ971357">
    <property type="protein sequence ID" value="EFA08440.1"/>
    <property type="molecule type" value="Genomic_DNA"/>
</dbReference>
<gene>
    <name evidence="1" type="primary">GLEAN_06087</name>
    <name evidence="1" type="ORF">TcasGA2_TC006087</name>
</gene>
<keyword evidence="2" id="KW-1185">Reference proteome</keyword>
<dbReference type="AlphaFoldDB" id="D6WYP2"/>
<reference evidence="1 2" key="2">
    <citation type="journal article" date="2010" name="Nucleic Acids Res.">
        <title>BeetleBase in 2010: revisions to provide comprehensive genomic information for Tribolium castaneum.</title>
        <authorList>
            <person name="Kim H.S."/>
            <person name="Murphy T."/>
            <person name="Xia J."/>
            <person name="Caragea D."/>
            <person name="Park Y."/>
            <person name="Beeman R.W."/>
            <person name="Lorenzen M.D."/>
            <person name="Butcher S."/>
            <person name="Manak J.R."/>
            <person name="Brown S.J."/>
        </authorList>
    </citation>
    <scope>GENOME REANNOTATION</scope>
    <source>
        <strain evidence="1 2">Georgia GA2</strain>
    </source>
</reference>
<dbReference type="HOGENOM" id="CLU_1333487_0_0_1"/>
<dbReference type="Proteomes" id="UP000007266">
    <property type="component" value="Linkage group 8"/>
</dbReference>
<reference evidence="1 2" key="1">
    <citation type="journal article" date="2008" name="Nature">
        <title>The genome of the model beetle and pest Tribolium castaneum.</title>
        <authorList>
            <consortium name="Tribolium Genome Sequencing Consortium"/>
            <person name="Richards S."/>
            <person name="Gibbs R.A."/>
            <person name="Weinstock G.M."/>
            <person name="Brown S.J."/>
            <person name="Denell R."/>
            <person name="Beeman R.W."/>
            <person name="Gibbs R."/>
            <person name="Beeman R.W."/>
            <person name="Brown S.J."/>
            <person name="Bucher G."/>
            <person name="Friedrich M."/>
            <person name="Grimmelikhuijzen C.J."/>
            <person name="Klingler M."/>
            <person name="Lorenzen M."/>
            <person name="Richards S."/>
            <person name="Roth S."/>
            <person name="Schroder R."/>
            <person name="Tautz D."/>
            <person name="Zdobnov E.M."/>
            <person name="Muzny D."/>
            <person name="Gibbs R.A."/>
            <person name="Weinstock G.M."/>
            <person name="Attaway T."/>
            <person name="Bell S."/>
            <person name="Buhay C.J."/>
            <person name="Chandrabose M.N."/>
            <person name="Chavez D."/>
            <person name="Clerk-Blankenburg K.P."/>
            <person name="Cree A."/>
            <person name="Dao M."/>
            <person name="Davis C."/>
            <person name="Chacko J."/>
            <person name="Dinh H."/>
            <person name="Dugan-Rocha S."/>
            <person name="Fowler G."/>
            <person name="Garner T.T."/>
            <person name="Garnes J."/>
            <person name="Gnirke A."/>
            <person name="Hawes A."/>
            <person name="Hernandez J."/>
            <person name="Hines S."/>
            <person name="Holder M."/>
            <person name="Hume J."/>
            <person name="Jhangiani S.N."/>
            <person name="Joshi V."/>
            <person name="Khan Z.M."/>
            <person name="Jackson L."/>
            <person name="Kovar C."/>
            <person name="Kowis A."/>
            <person name="Lee S."/>
            <person name="Lewis L.R."/>
            <person name="Margolis J."/>
            <person name="Morgan M."/>
            <person name="Nazareth L.V."/>
            <person name="Nguyen N."/>
            <person name="Okwuonu G."/>
            <person name="Parker D."/>
            <person name="Richards S."/>
            <person name="Ruiz S.J."/>
            <person name="Santibanez J."/>
            <person name="Savard J."/>
            <person name="Scherer S.E."/>
            <person name="Schneider B."/>
            <person name="Sodergren E."/>
            <person name="Tautz D."/>
            <person name="Vattahil S."/>
            <person name="Villasana D."/>
            <person name="White C.S."/>
            <person name="Wright R."/>
            <person name="Park Y."/>
            <person name="Beeman R.W."/>
            <person name="Lord J."/>
            <person name="Oppert B."/>
            <person name="Lorenzen M."/>
            <person name="Brown S."/>
            <person name="Wang L."/>
            <person name="Savard J."/>
            <person name="Tautz D."/>
            <person name="Richards S."/>
            <person name="Weinstock G."/>
            <person name="Gibbs R.A."/>
            <person name="Liu Y."/>
            <person name="Worley K."/>
            <person name="Weinstock G."/>
            <person name="Elsik C.G."/>
            <person name="Reese J.T."/>
            <person name="Elhaik E."/>
            <person name="Landan G."/>
            <person name="Graur D."/>
            <person name="Arensburger P."/>
            <person name="Atkinson P."/>
            <person name="Beeman R.W."/>
            <person name="Beidler J."/>
            <person name="Brown S.J."/>
            <person name="Demuth J.P."/>
            <person name="Drury D.W."/>
            <person name="Du Y.Z."/>
            <person name="Fujiwara H."/>
            <person name="Lorenzen M."/>
            <person name="Maselli V."/>
            <person name="Osanai M."/>
            <person name="Park Y."/>
            <person name="Robertson H.M."/>
            <person name="Tu Z."/>
            <person name="Wang J.J."/>
            <person name="Wang S."/>
            <person name="Richards S."/>
            <person name="Song H."/>
            <person name="Zhang L."/>
            <person name="Sodergren E."/>
            <person name="Werner D."/>
            <person name="Stanke M."/>
            <person name="Morgenstern B."/>
            <person name="Solovyev V."/>
            <person name="Kosarev P."/>
            <person name="Brown G."/>
            <person name="Chen H.C."/>
            <person name="Ermolaeva O."/>
            <person name="Hlavina W."/>
            <person name="Kapustin Y."/>
            <person name="Kiryutin B."/>
            <person name="Kitts P."/>
            <person name="Maglott D."/>
            <person name="Pruitt K."/>
            <person name="Sapojnikov V."/>
            <person name="Souvorov A."/>
            <person name="Mackey A.J."/>
            <person name="Waterhouse R.M."/>
            <person name="Wyder S."/>
            <person name="Zdobnov E.M."/>
            <person name="Zdobnov E.M."/>
            <person name="Wyder S."/>
            <person name="Kriventseva E.V."/>
            <person name="Kadowaki T."/>
            <person name="Bork P."/>
            <person name="Aranda M."/>
            <person name="Bao R."/>
            <person name="Beermann A."/>
            <person name="Berns N."/>
            <person name="Bolognesi R."/>
            <person name="Bonneton F."/>
            <person name="Bopp D."/>
            <person name="Brown S.J."/>
            <person name="Bucher G."/>
            <person name="Butts T."/>
            <person name="Chaumot A."/>
            <person name="Denell R.E."/>
            <person name="Ferrier D.E."/>
            <person name="Friedrich M."/>
            <person name="Gordon C.M."/>
            <person name="Jindra M."/>
            <person name="Klingler M."/>
            <person name="Lan Q."/>
            <person name="Lattorff H.M."/>
            <person name="Laudet V."/>
            <person name="von Levetsow C."/>
            <person name="Liu Z."/>
            <person name="Lutz R."/>
            <person name="Lynch J.A."/>
            <person name="da Fonseca R.N."/>
            <person name="Posnien N."/>
            <person name="Reuter R."/>
            <person name="Roth S."/>
            <person name="Savard J."/>
            <person name="Schinko J.B."/>
            <person name="Schmitt C."/>
            <person name="Schoppmeier M."/>
            <person name="Schroder R."/>
            <person name="Shippy T.D."/>
            <person name="Simonnet F."/>
            <person name="Marques-Souza H."/>
            <person name="Tautz D."/>
            <person name="Tomoyasu Y."/>
            <person name="Trauner J."/>
            <person name="Van der Zee M."/>
            <person name="Vervoort M."/>
            <person name="Wittkopp N."/>
            <person name="Wimmer E.A."/>
            <person name="Yang X."/>
            <person name="Jones A.K."/>
            <person name="Sattelle D.B."/>
            <person name="Ebert P.R."/>
            <person name="Nelson D."/>
            <person name="Scott J.G."/>
            <person name="Beeman R.W."/>
            <person name="Muthukrishnan S."/>
            <person name="Kramer K.J."/>
            <person name="Arakane Y."/>
            <person name="Beeman R.W."/>
            <person name="Zhu Q."/>
            <person name="Hogenkamp D."/>
            <person name="Dixit R."/>
            <person name="Oppert B."/>
            <person name="Jiang H."/>
            <person name="Zou Z."/>
            <person name="Marshall J."/>
            <person name="Elpidina E."/>
            <person name="Vinokurov K."/>
            <person name="Oppert C."/>
            <person name="Zou Z."/>
            <person name="Evans J."/>
            <person name="Lu Z."/>
            <person name="Zhao P."/>
            <person name="Sumathipala N."/>
            <person name="Altincicek B."/>
            <person name="Vilcinskas A."/>
            <person name="Williams M."/>
            <person name="Hultmark D."/>
            <person name="Hetru C."/>
            <person name="Jiang H."/>
            <person name="Grimmelikhuijzen C.J."/>
            <person name="Hauser F."/>
            <person name="Cazzamali G."/>
            <person name="Williamson M."/>
            <person name="Park Y."/>
            <person name="Li B."/>
            <person name="Tanaka Y."/>
            <person name="Predel R."/>
            <person name="Neupert S."/>
            <person name="Schachtner J."/>
            <person name="Verleyen P."/>
            <person name="Raible F."/>
            <person name="Bork P."/>
            <person name="Friedrich M."/>
            <person name="Walden K.K."/>
            <person name="Robertson H.M."/>
            <person name="Angeli S."/>
            <person name="Foret S."/>
            <person name="Bucher G."/>
            <person name="Schuetz S."/>
            <person name="Maleszka R."/>
            <person name="Wimmer E.A."/>
            <person name="Beeman R.W."/>
            <person name="Lorenzen M."/>
            <person name="Tomoyasu Y."/>
            <person name="Miller S.C."/>
            <person name="Grossmann D."/>
            <person name="Bucher G."/>
        </authorList>
    </citation>
    <scope>NUCLEOTIDE SEQUENCE [LARGE SCALE GENOMIC DNA]</scope>
    <source>
        <strain evidence="1 2">Georgia GA2</strain>
    </source>
</reference>
<name>D6WYP2_TRICA</name>
<evidence type="ECO:0000313" key="2">
    <source>
        <dbReference type="Proteomes" id="UP000007266"/>
    </source>
</evidence>
<dbReference type="InParanoid" id="D6WYP2"/>
<sequence length="206" mass="24496">MKYKIELLRQLTQKAAVFVAPSDRRRHETRRLRKKQPSGKFYMTTRQIYRDLSFLFRDEHAKSQIKKITEKKNTSVSRVLLSFIEFSGYGWILSFSDRCRTNRIERNTGNVLVKSVEFIFRVRCCSSWEWISILDAFRAVSLQTCFILCIYKTLIKEKNNDHICNDIFRTFSRSDLILADLDSVGHFTLETLNHRRIAPKNWQIMT</sequence>
<organism evidence="1 2">
    <name type="scientific">Tribolium castaneum</name>
    <name type="common">Red flour beetle</name>
    <dbReference type="NCBI Taxonomy" id="7070"/>
    <lineage>
        <taxon>Eukaryota</taxon>
        <taxon>Metazoa</taxon>
        <taxon>Ecdysozoa</taxon>
        <taxon>Arthropoda</taxon>
        <taxon>Hexapoda</taxon>
        <taxon>Insecta</taxon>
        <taxon>Pterygota</taxon>
        <taxon>Neoptera</taxon>
        <taxon>Endopterygota</taxon>
        <taxon>Coleoptera</taxon>
        <taxon>Polyphaga</taxon>
        <taxon>Cucujiformia</taxon>
        <taxon>Tenebrionidae</taxon>
        <taxon>Tenebrionidae incertae sedis</taxon>
        <taxon>Tribolium</taxon>
    </lineage>
</organism>
<proteinExistence type="predicted"/>
<protein>
    <submittedName>
        <fullName evidence="1">Uncharacterized protein</fullName>
    </submittedName>
</protein>